<dbReference type="Gene3D" id="2.60.40.10">
    <property type="entry name" value="Immunoglobulins"/>
    <property type="match status" value="1"/>
</dbReference>
<feature type="signal peptide" evidence="1">
    <location>
        <begin position="1"/>
        <end position="29"/>
    </location>
</feature>
<evidence type="ECO:0000259" key="2">
    <source>
        <dbReference type="Pfam" id="PF00149"/>
    </source>
</evidence>
<keyword evidence="1" id="KW-0732">Signal</keyword>
<gene>
    <name evidence="5" type="ORF">GCM10017764_04500</name>
</gene>
<evidence type="ECO:0000313" key="6">
    <source>
        <dbReference type="Proteomes" id="UP000620550"/>
    </source>
</evidence>
<evidence type="ECO:0000259" key="3">
    <source>
        <dbReference type="Pfam" id="PF16370"/>
    </source>
</evidence>
<dbReference type="SUPFAM" id="SSF117074">
    <property type="entry name" value="Hypothetical protein PA1324"/>
    <property type="match status" value="1"/>
</dbReference>
<evidence type="ECO:0000259" key="4">
    <source>
        <dbReference type="Pfam" id="PF16371"/>
    </source>
</evidence>
<dbReference type="InterPro" id="IPR032285">
    <property type="entry name" value="Metallophos_N"/>
</dbReference>
<keyword evidence="6" id="KW-1185">Reference proteome</keyword>
<name>A0ABQ3HTG9_9SPHI</name>
<feature type="chain" id="PRO_5045081805" description="Metallophosphoesterase" evidence="1">
    <location>
        <begin position="30"/>
        <end position="530"/>
    </location>
</feature>
<evidence type="ECO:0000256" key="1">
    <source>
        <dbReference type="SAM" id="SignalP"/>
    </source>
</evidence>
<dbReference type="Pfam" id="PF16371">
    <property type="entry name" value="MetallophosN"/>
    <property type="match status" value="1"/>
</dbReference>
<feature type="domain" description="Calcineurin-like phosphoesterase N-terminal" evidence="4">
    <location>
        <begin position="49"/>
        <end position="118"/>
    </location>
</feature>
<dbReference type="Pfam" id="PF16370">
    <property type="entry name" value="MetallophosC"/>
    <property type="match status" value="1"/>
</dbReference>
<dbReference type="SUPFAM" id="SSF56300">
    <property type="entry name" value="Metallo-dependent phosphatases"/>
    <property type="match status" value="1"/>
</dbReference>
<protein>
    <recommendedName>
        <fullName evidence="7">Metallophosphoesterase</fullName>
    </recommendedName>
</protein>
<dbReference type="Pfam" id="PF00149">
    <property type="entry name" value="Metallophos"/>
    <property type="match status" value="1"/>
</dbReference>
<dbReference type="InterPro" id="IPR004843">
    <property type="entry name" value="Calcineurin-like_PHP"/>
</dbReference>
<dbReference type="InterPro" id="IPR013783">
    <property type="entry name" value="Ig-like_fold"/>
</dbReference>
<dbReference type="PANTHER" id="PTHR43143:SF6">
    <property type="entry name" value="BLL3016 PROTEIN"/>
    <property type="match status" value="1"/>
</dbReference>
<feature type="domain" description="Calcineurin-like phosphoesterase" evidence="2">
    <location>
        <begin position="148"/>
        <end position="333"/>
    </location>
</feature>
<proteinExistence type="predicted"/>
<dbReference type="InterPro" id="IPR051918">
    <property type="entry name" value="STPP_CPPED1"/>
</dbReference>
<organism evidence="5 6">
    <name type="scientific">Sphingobacterium griseoflavum</name>
    <dbReference type="NCBI Taxonomy" id="1474952"/>
    <lineage>
        <taxon>Bacteria</taxon>
        <taxon>Pseudomonadati</taxon>
        <taxon>Bacteroidota</taxon>
        <taxon>Sphingobacteriia</taxon>
        <taxon>Sphingobacteriales</taxon>
        <taxon>Sphingobacteriaceae</taxon>
        <taxon>Sphingobacterium</taxon>
    </lineage>
</organism>
<accession>A0ABQ3HTG9</accession>
<dbReference type="InterPro" id="IPR029052">
    <property type="entry name" value="Metallo-depent_PP-like"/>
</dbReference>
<evidence type="ECO:0000313" key="5">
    <source>
        <dbReference type="EMBL" id="GHE23482.1"/>
    </source>
</evidence>
<dbReference type="Proteomes" id="UP000620550">
    <property type="component" value="Unassembled WGS sequence"/>
</dbReference>
<dbReference type="PANTHER" id="PTHR43143">
    <property type="entry name" value="METALLOPHOSPHOESTERASE, CALCINEURIN SUPERFAMILY"/>
    <property type="match status" value="1"/>
</dbReference>
<sequence>MFASKQIIHFMKNMCWALLAYALSGTALAQDVAQGIVYIDANANGVRDKKEVGLSGVGVSNGVQVVQTDAKGYYQLPIQEDQIIFVIKPAGYRLPLDETNHSKFYYIHKPKGSPSLKFEGVAPTGRLPKSVDFGLQTVVEPTKFSAFVFGDPQAYDDAEMTYFKSAVVDEAKKIKGPLFGISLGDLVGNDLSLHPSYKQTIGEMGIPWYNVIGNHDLNFDVKSDSLSDESFEKLFGPANYAFNVGNTHVIVLDNVLYPHPTTGKGYQGGFRKDQLDFVANDLRFVPTEKLIVLAFHIPLNPDNEAWFRNEDRQRLFDILSAYPYTLSLSAHTHFQQQNFYSDIHGWKGEKPHHEYNVGTTSGDWYSGLLNAQGVPVSTMRDGTPKGYAILHIDGNQYTFDYKVVGKDTAHSIGLFGPAVVAEKYVRRYALYANFYIGAKGDKLRYQVDGGKWKEMERVDDHDPAYTQEVLRFNGTSELVQGRRPSDVVPSTHLWKTSLPKLAIGRHLIRIEARDTFGRLHHAEKDITVVE</sequence>
<dbReference type="InterPro" id="IPR032288">
    <property type="entry name" value="Metallophos_C"/>
</dbReference>
<reference evidence="6" key="1">
    <citation type="journal article" date="2019" name="Int. J. Syst. Evol. Microbiol.">
        <title>The Global Catalogue of Microorganisms (GCM) 10K type strain sequencing project: providing services to taxonomists for standard genome sequencing and annotation.</title>
        <authorList>
            <consortium name="The Broad Institute Genomics Platform"/>
            <consortium name="The Broad Institute Genome Sequencing Center for Infectious Disease"/>
            <person name="Wu L."/>
            <person name="Ma J."/>
        </authorList>
    </citation>
    <scope>NUCLEOTIDE SEQUENCE [LARGE SCALE GENOMIC DNA]</scope>
    <source>
        <strain evidence="6">CGMCC 1.12966</strain>
    </source>
</reference>
<evidence type="ECO:0008006" key="7">
    <source>
        <dbReference type="Google" id="ProtNLM"/>
    </source>
</evidence>
<dbReference type="EMBL" id="BNAF01000002">
    <property type="protein sequence ID" value="GHE23482.1"/>
    <property type="molecule type" value="Genomic_DNA"/>
</dbReference>
<comment type="caution">
    <text evidence="5">The sequence shown here is derived from an EMBL/GenBank/DDBJ whole genome shotgun (WGS) entry which is preliminary data.</text>
</comment>
<dbReference type="Gene3D" id="3.60.21.10">
    <property type="match status" value="1"/>
</dbReference>
<feature type="domain" description="Calcineurin-like phosphoesterase C-terminal" evidence="3">
    <location>
        <begin position="354"/>
        <end position="518"/>
    </location>
</feature>